<name>A0AAN7DAC7_9FUNG</name>
<gene>
    <name evidence="3" type="ORF">ATC70_005847</name>
</gene>
<dbReference type="GO" id="GO:0008157">
    <property type="term" value="F:protein phosphatase 1 binding"/>
    <property type="evidence" value="ECO:0007669"/>
    <property type="project" value="TreeGrafter"/>
</dbReference>
<reference evidence="3 4" key="1">
    <citation type="submission" date="2022-11" db="EMBL/GenBank/DDBJ databases">
        <title>Mucor velutinosus strain NIH1002 WGS.</title>
        <authorList>
            <person name="Subramanian P."/>
            <person name="Mullikin J.C."/>
            <person name="Segre J.A."/>
            <person name="Zelazny A.M."/>
        </authorList>
    </citation>
    <scope>NUCLEOTIDE SEQUENCE [LARGE SCALE GENOMIC DNA]</scope>
    <source>
        <strain evidence="3 4">NIH1002</strain>
    </source>
</reference>
<sequence length="422" mass="48095">MSTTTSNLHHHFLHIPQQQQQQQQQQDMALKRVALIKRPPLVRSCSPNLSEGLHRTASNASLNKHHRKPKKSVRFCDNASLENVRLFLKTQMPKACRSDPACLNKQYTFRIRRPNWPSSALKKRHSDGGAAVRLEDVQLSRQQQQQDTRHVTLLGSIQVANLAFQKRVIVRYTLDDWNTAKEVEAQYQEPIAHSANTWDRFSFKIVLDANTHAAHESLYLAVKYNVNGREFWDNNNHKNYQVDIVPDVELDLEDASSNSSSSSDDDDDHIFEDCITHGEEDDDAQEPDIQELQQKLHLTNLKERYDFSNAATQKPWSPPLSPTTPADTAPIWIGHNSNNTNSSNHTNYFASQTATTGVPNKSETVIPDAVHTRPSDDTTASQFHHLIHKYCFYNDHKKPSIFTPYHSDPPRCSSPTPKAIRS</sequence>
<dbReference type="InterPro" id="IPR005036">
    <property type="entry name" value="CBM21_dom"/>
</dbReference>
<dbReference type="InterPro" id="IPR038175">
    <property type="entry name" value="CBM21_dom_sf"/>
</dbReference>
<feature type="region of interest" description="Disordered" evidence="1">
    <location>
        <begin position="46"/>
        <end position="71"/>
    </location>
</feature>
<evidence type="ECO:0000313" key="4">
    <source>
        <dbReference type="Proteomes" id="UP001304243"/>
    </source>
</evidence>
<proteinExistence type="predicted"/>
<feature type="region of interest" description="Disordered" evidence="1">
    <location>
        <begin position="403"/>
        <end position="422"/>
    </location>
</feature>
<feature type="domain" description="CBM21" evidence="2">
    <location>
        <begin position="131"/>
        <end position="243"/>
    </location>
</feature>
<dbReference type="GO" id="GO:2001069">
    <property type="term" value="F:glycogen binding"/>
    <property type="evidence" value="ECO:0007669"/>
    <property type="project" value="TreeGrafter"/>
</dbReference>
<dbReference type="PROSITE" id="PS51159">
    <property type="entry name" value="CBM21"/>
    <property type="match status" value="1"/>
</dbReference>
<dbReference type="EMBL" id="JASEJX010000016">
    <property type="protein sequence ID" value="KAK4513841.1"/>
    <property type="molecule type" value="Genomic_DNA"/>
</dbReference>
<dbReference type="RefSeq" id="XP_064680507.1">
    <property type="nucleotide sequence ID" value="XM_064825130.1"/>
</dbReference>
<dbReference type="PANTHER" id="PTHR12307:SF36">
    <property type="entry name" value="GLYCOGEN-BINDING SUBUNIT 76A"/>
    <property type="match status" value="1"/>
</dbReference>
<protein>
    <recommendedName>
        <fullName evidence="2">CBM21 domain-containing protein</fullName>
    </recommendedName>
</protein>
<dbReference type="PANTHER" id="PTHR12307">
    <property type="entry name" value="PROTEIN PHOSPHATASE 1 REGULATORY SUBUNIT"/>
    <property type="match status" value="1"/>
</dbReference>
<dbReference type="AlphaFoldDB" id="A0AAN7DAC7"/>
<keyword evidence="4" id="KW-1185">Reference proteome</keyword>
<comment type="caution">
    <text evidence="3">The sequence shown here is derived from an EMBL/GenBank/DDBJ whole genome shotgun (WGS) entry which is preliminary data.</text>
</comment>
<evidence type="ECO:0000259" key="2">
    <source>
        <dbReference type="PROSITE" id="PS51159"/>
    </source>
</evidence>
<dbReference type="Pfam" id="PF03370">
    <property type="entry name" value="CBM_21"/>
    <property type="match status" value="1"/>
</dbReference>
<evidence type="ECO:0000313" key="3">
    <source>
        <dbReference type="EMBL" id="KAK4513841.1"/>
    </source>
</evidence>
<dbReference type="GO" id="GO:0005979">
    <property type="term" value="P:regulation of glycogen biosynthetic process"/>
    <property type="evidence" value="ECO:0007669"/>
    <property type="project" value="TreeGrafter"/>
</dbReference>
<organism evidence="3 4">
    <name type="scientific">Mucor velutinosus</name>
    <dbReference type="NCBI Taxonomy" id="708070"/>
    <lineage>
        <taxon>Eukaryota</taxon>
        <taxon>Fungi</taxon>
        <taxon>Fungi incertae sedis</taxon>
        <taxon>Mucoromycota</taxon>
        <taxon>Mucoromycotina</taxon>
        <taxon>Mucoromycetes</taxon>
        <taxon>Mucorales</taxon>
        <taxon>Mucorineae</taxon>
        <taxon>Mucoraceae</taxon>
        <taxon>Mucor</taxon>
    </lineage>
</organism>
<dbReference type="GO" id="GO:0000164">
    <property type="term" value="C:protein phosphatase type 1 complex"/>
    <property type="evidence" value="ECO:0007669"/>
    <property type="project" value="TreeGrafter"/>
</dbReference>
<dbReference type="GeneID" id="89949533"/>
<evidence type="ECO:0000256" key="1">
    <source>
        <dbReference type="SAM" id="MobiDB-lite"/>
    </source>
</evidence>
<dbReference type="Gene3D" id="2.60.40.2440">
    <property type="entry name" value="Carbohydrate binding type-21 domain"/>
    <property type="match status" value="1"/>
</dbReference>
<dbReference type="InterPro" id="IPR050782">
    <property type="entry name" value="PP1_regulatory_subunit_3"/>
</dbReference>
<dbReference type="Proteomes" id="UP001304243">
    <property type="component" value="Unassembled WGS sequence"/>
</dbReference>
<accession>A0AAN7DAC7</accession>